<evidence type="ECO:0000313" key="3">
    <source>
        <dbReference type="Proteomes" id="UP000505325"/>
    </source>
</evidence>
<evidence type="ECO:0000313" key="2">
    <source>
        <dbReference type="EMBL" id="QKJ89331.1"/>
    </source>
</evidence>
<dbReference type="Gene3D" id="3.30.160.130">
    <property type="entry name" value="ykff protein like domains"/>
    <property type="match status" value="1"/>
</dbReference>
<reference evidence="2 3" key="1">
    <citation type="submission" date="2020-06" db="EMBL/GenBank/DDBJ databases">
        <title>Genome sequence of Paramixta manurensis strain PD-1.</title>
        <authorList>
            <person name="Lee C.W."/>
            <person name="Kim J."/>
        </authorList>
    </citation>
    <scope>NUCLEOTIDE SEQUENCE [LARGE SCALE GENOMIC DNA]</scope>
    <source>
        <strain evidence="2 3">PD-1</strain>
        <plasmid evidence="3">ppd-1</plasmid>
    </source>
</reference>
<protein>
    <submittedName>
        <fullName evidence="2">DUF905 domain-containing protein</fullName>
    </submittedName>
</protein>
<dbReference type="InterPro" id="IPR009253">
    <property type="entry name" value="DUF905"/>
</dbReference>
<dbReference type="EMBL" id="CP054213">
    <property type="protein sequence ID" value="QKJ89331.1"/>
    <property type="molecule type" value="Genomic_DNA"/>
</dbReference>
<evidence type="ECO:0000256" key="1">
    <source>
        <dbReference type="ARBA" id="ARBA00007059"/>
    </source>
</evidence>
<geneLocation type="plasmid" evidence="3">
    <name>ppd-1</name>
</geneLocation>
<name>A0A6M8UKA0_9GAMM</name>
<dbReference type="SUPFAM" id="SSF54786">
    <property type="entry name" value="YcfA/nrd intein domain"/>
    <property type="match status" value="1"/>
</dbReference>
<keyword evidence="3" id="KW-1185">Reference proteome</keyword>
<sequence>MNESPAPVLPDGTFTYQEAEAVAKAYANVTIENEMITHFRLVIRDRQGRFIWGCYNFDHEGGYWMNRNLKTYGIRKP</sequence>
<proteinExistence type="inferred from homology"/>
<comment type="similarity">
    <text evidence="1">Belongs to the UPF0401 family.</text>
</comment>
<gene>
    <name evidence="2" type="ORF">PMPD1_4433</name>
</gene>
<accession>A0A6M8UKA0</accession>
<keyword evidence="2" id="KW-0614">Plasmid</keyword>
<dbReference type="InterPro" id="IPR038612">
    <property type="entry name" value="YkfF-like_sf"/>
</dbReference>
<dbReference type="KEGG" id="pmak:PMPD1_4433"/>
<dbReference type="Pfam" id="PF06006">
    <property type="entry name" value="DUF905"/>
    <property type="match status" value="1"/>
</dbReference>
<dbReference type="Proteomes" id="UP000505325">
    <property type="component" value="Plasmid pPD-1"/>
</dbReference>
<dbReference type="AlphaFoldDB" id="A0A6M8UKA0"/>
<dbReference type="RefSeq" id="WP_173636386.1">
    <property type="nucleotide sequence ID" value="NZ_CP054213.1"/>
</dbReference>
<organism evidence="2 3">
    <name type="scientific">Paramixta manurensis</name>
    <dbReference type="NCBI Taxonomy" id="2740817"/>
    <lineage>
        <taxon>Bacteria</taxon>
        <taxon>Pseudomonadati</taxon>
        <taxon>Pseudomonadota</taxon>
        <taxon>Gammaproteobacteria</taxon>
        <taxon>Enterobacterales</taxon>
        <taxon>Erwiniaceae</taxon>
        <taxon>Paramixta</taxon>
    </lineage>
</organism>